<keyword evidence="2" id="KW-0808">Transferase</keyword>
<dbReference type="Proteomes" id="UP000264006">
    <property type="component" value="Chromosome"/>
</dbReference>
<evidence type="ECO:0000259" key="1">
    <source>
        <dbReference type="Pfam" id="PF12697"/>
    </source>
</evidence>
<organism evidence="2 3">
    <name type="scientific">Euzebya pacifica</name>
    <dbReference type="NCBI Taxonomy" id="1608957"/>
    <lineage>
        <taxon>Bacteria</taxon>
        <taxon>Bacillati</taxon>
        <taxon>Actinomycetota</taxon>
        <taxon>Nitriliruptoria</taxon>
        <taxon>Euzebyales</taxon>
    </lineage>
</organism>
<sequence length="276" mass="28419">MPAHALPLDPAHPIDPSAVGVLDRPGPADAGPPVVLLHGWTGSKEDFSAVVDALSADRRVLVPDLPGHGDTPAIGGESAQAIGRVAAWVLAWLDAVGVGDVHVVGHSLGGLLAQRVAFLAAHRVTSLGLIGTGLGAPGEATVDRAVRVATTAREDGMAAAWRTVTGGVDVVEDDPRGDFVRNRFLSLAPATLIGGARALISAAPLGAFLRGIDVPVLVCHGDGDDSWLPHEQRLLARTIRGAQYVVIPDALHSPAVENPQGLLDVLQPFLAAADVR</sequence>
<accession>A0A346XZ53</accession>
<dbReference type="InterPro" id="IPR050266">
    <property type="entry name" value="AB_hydrolase_sf"/>
</dbReference>
<dbReference type="Gene3D" id="3.40.50.1820">
    <property type="entry name" value="alpha/beta hydrolase"/>
    <property type="match status" value="1"/>
</dbReference>
<dbReference type="PRINTS" id="PR00111">
    <property type="entry name" value="ABHYDROLASE"/>
</dbReference>
<dbReference type="AlphaFoldDB" id="A0A346XZ53"/>
<evidence type="ECO:0000313" key="2">
    <source>
        <dbReference type="EMBL" id="AXV07500.1"/>
    </source>
</evidence>
<dbReference type="InterPro" id="IPR029058">
    <property type="entry name" value="AB_hydrolase_fold"/>
</dbReference>
<keyword evidence="3" id="KW-1185">Reference proteome</keyword>
<dbReference type="PANTHER" id="PTHR43798:SF33">
    <property type="entry name" value="HYDROLASE, PUTATIVE (AFU_ORTHOLOGUE AFUA_2G14860)-RELATED"/>
    <property type="match status" value="1"/>
</dbReference>
<dbReference type="KEGG" id="euz:DVS28_a2821"/>
<evidence type="ECO:0000313" key="3">
    <source>
        <dbReference type="Proteomes" id="UP000264006"/>
    </source>
</evidence>
<dbReference type="EMBL" id="CP031165">
    <property type="protein sequence ID" value="AXV07500.1"/>
    <property type="molecule type" value="Genomic_DNA"/>
</dbReference>
<dbReference type="Pfam" id="PF12697">
    <property type="entry name" value="Abhydrolase_6"/>
    <property type="match status" value="1"/>
</dbReference>
<dbReference type="SUPFAM" id="SSF53474">
    <property type="entry name" value="alpha/beta-Hydrolases"/>
    <property type="match status" value="1"/>
</dbReference>
<gene>
    <name evidence="2" type="ORF">DVS28_a2821</name>
</gene>
<proteinExistence type="predicted"/>
<dbReference type="InterPro" id="IPR000073">
    <property type="entry name" value="AB_hydrolase_1"/>
</dbReference>
<protein>
    <submittedName>
        <fullName evidence="2">Dihydrolipoamide acetyltransferase component (E2) of acetoin dehydrogenase complex</fullName>
    </submittedName>
</protein>
<dbReference type="GO" id="GO:0016740">
    <property type="term" value="F:transferase activity"/>
    <property type="evidence" value="ECO:0007669"/>
    <property type="project" value="UniProtKB-KW"/>
</dbReference>
<reference evidence="2 3" key="1">
    <citation type="submission" date="2018-09" db="EMBL/GenBank/DDBJ databases">
        <title>Complete genome sequence of Euzebya sp. DY32-46 isolated from seawater of Pacific Ocean.</title>
        <authorList>
            <person name="Xu L."/>
            <person name="Wu Y.-H."/>
            <person name="Xu X.-W."/>
        </authorList>
    </citation>
    <scope>NUCLEOTIDE SEQUENCE [LARGE SCALE GENOMIC DNA]</scope>
    <source>
        <strain evidence="2 3">DY32-46</strain>
    </source>
</reference>
<dbReference type="RefSeq" id="WP_164710523.1">
    <property type="nucleotide sequence ID" value="NZ_CAXIBR010000044.1"/>
</dbReference>
<dbReference type="PANTHER" id="PTHR43798">
    <property type="entry name" value="MONOACYLGLYCEROL LIPASE"/>
    <property type="match status" value="1"/>
</dbReference>
<name>A0A346XZ53_9ACTN</name>
<dbReference type="GO" id="GO:0016020">
    <property type="term" value="C:membrane"/>
    <property type="evidence" value="ECO:0007669"/>
    <property type="project" value="TreeGrafter"/>
</dbReference>
<feature type="domain" description="AB hydrolase-1" evidence="1">
    <location>
        <begin position="34"/>
        <end position="264"/>
    </location>
</feature>